<reference evidence="2" key="1">
    <citation type="journal article" date="2015" name="Nature">
        <title>Complex archaea that bridge the gap between prokaryotes and eukaryotes.</title>
        <authorList>
            <person name="Spang A."/>
            <person name="Saw J.H."/>
            <person name="Jorgensen S.L."/>
            <person name="Zaremba-Niedzwiedzka K."/>
            <person name="Martijn J."/>
            <person name="Lind A.E."/>
            <person name="van Eijk R."/>
            <person name="Schleper C."/>
            <person name="Guy L."/>
            <person name="Ettema T.J."/>
        </authorList>
    </citation>
    <scope>NUCLEOTIDE SEQUENCE</scope>
</reference>
<gene>
    <name evidence="2" type="ORF">LCGC14_0278870</name>
</gene>
<proteinExistence type="predicted"/>
<name>A0A0F9WHI8_9ZZZZ</name>
<organism evidence="2">
    <name type="scientific">marine sediment metagenome</name>
    <dbReference type="NCBI Taxonomy" id="412755"/>
    <lineage>
        <taxon>unclassified sequences</taxon>
        <taxon>metagenomes</taxon>
        <taxon>ecological metagenomes</taxon>
    </lineage>
</organism>
<feature type="coiled-coil region" evidence="1">
    <location>
        <begin position="308"/>
        <end position="415"/>
    </location>
</feature>
<dbReference type="EMBL" id="LAZR01000159">
    <property type="protein sequence ID" value="KKN85391.1"/>
    <property type="molecule type" value="Genomic_DNA"/>
</dbReference>
<accession>A0A0F9WHI8</accession>
<keyword evidence="1" id="KW-0175">Coiled coil</keyword>
<evidence type="ECO:0000313" key="2">
    <source>
        <dbReference type="EMBL" id="KKN85391.1"/>
    </source>
</evidence>
<sequence length="693" mass="78157">MAANLAWYVGQCVKRHDVIMTVKVIALRSSTGWELLKNPQKLFPKAGEVEVRSFNPSEYHQNDWVSFQVAHKEARGKWRASTYRNLMPFLDLKETGGLDELRKLLTEDGVDSSPHVGTSVIRYCEHRIITLNLTRSEDNRYRMVSDGSFYIYPYDPECLNTIPTDAGMVFLYELRKGSECIEELDWSPDEGYIKRIVRAMAGAHDPDAEAVIGWLKRHADVTTGQVGASPEDTLAARQAARSGELAKRLLAERDLLRELNDSLLSDARVLSYLEKETQAIAELERETIRASLFNELEQEIKFLREGRLLEISAELEALETARREALKDQLEQDTKTNVIAIEELVTARQSEMEAELELRRIELERGIDELASQHRVLIEQRDTIKSQIKTDSQYIAELQVKETQAISEIKKLKEDAASIQVPKSIQLESVLRFNPPQTVPVHSIEDMQQAIENCILLTPKGKERMTQFLVLILAGETPVLLGSEAQDFLLIAEGLFSSGRSVRLEADPTIITFEDLWLRAGTQLPTSLTHGLEIASRNEPTTILAVIERAERSGARFWLPSLADRIRRGELPRRFFICATIEDENCEEAQVIRSQTAWLQLFGTIAPTAPALVPIALAPSNMRQLDPGDRPLDLLPAMAIIAPLAHQLTLVNGLRLARVAIEWVRLNQGAQYEEIPSEFAEFFINSPVQNGHA</sequence>
<comment type="caution">
    <text evidence="2">The sequence shown here is derived from an EMBL/GenBank/DDBJ whole genome shotgun (WGS) entry which is preliminary data.</text>
</comment>
<protein>
    <submittedName>
        <fullName evidence="2">Uncharacterized protein</fullName>
    </submittedName>
</protein>
<evidence type="ECO:0000256" key="1">
    <source>
        <dbReference type="SAM" id="Coils"/>
    </source>
</evidence>
<dbReference type="AlphaFoldDB" id="A0A0F9WHI8"/>